<dbReference type="SMART" id="SM00133">
    <property type="entry name" value="S_TK_X"/>
    <property type="match status" value="1"/>
</dbReference>
<dbReference type="InterPro" id="IPR011009">
    <property type="entry name" value="Kinase-like_dom_sf"/>
</dbReference>
<dbReference type="SUPFAM" id="SSF56112">
    <property type="entry name" value="Protein kinase-like (PK-like)"/>
    <property type="match status" value="1"/>
</dbReference>
<dbReference type="SMART" id="SM00220">
    <property type="entry name" value="S_TKc"/>
    <property type="match status" value="1"/>
</dbReference>
<comment type="caution">
    <text evidence="10">The sequence shown here is derived from an EMBL/GenBank/DDBJ whole genome shotgun (WGS) entry which is preliminary data.</text>
</comment>
<keyword evidence="2" id="KW-0808">Transferase</keyword>
<dbReference type="PANTHER" id="PTHR24353:SF37">
    <property type="entry name" value="CAMP-DEPENDENT PROTEIN KINASE CATALYTIC SUBUNIT PRKX"/>
    <property type="match status" value="1"/>
</dbReference>
<evidence type="ECO:0000256" key="3">
    <source>
        <dbReference type="ARBA" id="ARBA00022741"/>
    </source>
</evidence>
<evidence type="ECO:0000259" key="8">
    <source>
        <dbReference type="PROSITE" id="PS50011"/>
    </source>
</evidence>
<keyword evidence="3 6" id="KW-0547">Nucleotide-binding</keyword>
<keyword evidence="11" id="KW-1185">Reference proteome</keyword>
<dbReference type="EMBL" id="MTYJ01000001">
    <property type="protein sequence ID" value="OQV25875.1"/>
    <property type="molecule type" value="Genomic_DNA"/>
</dbReference>
<dbReference type="InterPro" id="IPR008271">
    <property type="entry name" value="Ser/Thr_kinase_AS"/>
</dbReference>
<evidence type="ECO:0000313" key="11">
    <source>
        <dbReference type="Proteomes" id="UP000192578"/>
    </source>
</evidence>
<dbReference type="Gene3D" id="3.30.200.20">
    <property type="entry name" value="Phosphorylase Kinase, domain 1"/>
    <property type="match status" value="1"/>
</dbReference>
<gene>
    <name evidence="10" type="ORF">BV898_00024</name>
</gene>
<dbReference type="InterPro" id="IPR000961">
    <property type="entry name" value="AGC-kinase_C"/>
</dbReference>
<keyword evidence="5 6" id="KW-0067">ATP-binding</keyword>
<proteinExistence type="inferred from homology"/>
<dbReference type="GO" id="GO:0005952">
    <property type="term" value="C:cAMP-dependent protein kinase complex"/>
    <property type="evidence" value="ECO:0007669"/>
    <property type="project" value="TreeGrafter"/>
</dbReference>
<accession>A0A1W0XEK8</accession>
<dbReference type="Pfam" id="PF00069">
    <property type="entry name" value="Pkinase"/>
    <property type="match status" value="1"/>
</dbReference>
<feature type="domain" description="Protein kinase" evidence="8">
    <location>
        <begin position="133"/>
        <end position="399"/>
    </location>
</feature>
<dbReference type="GO" id="GO:0004691">
    <property type="term" value="F:cAMP-dependent protein kinase activity"/>
    <property type="evidence" value="ECO:0007669"/>
    <property type="project" value="TreeGrafter"/>
</dbReference>
<dbReference type="GO" id="GO:0005829">
    <property type="term" value="C:cytosol"/>
    <property type="evidence" value="ECO:0007669"/>
    <property type="project" value="TreeGrafter"/>
</dbReference>
<feature type="domain" description="AGC-kinase C-terminal" evidence="9">
    <location>
        <begin position="400"/>
        <end position="457"/>
    </location>
</feature>
<comment type="similarity">
    <text evidence="7">Belongs to the protein kinase superfamily.</text>
</comment>
<dbReference type="PROSITE" id="PS00107">
    <property type="entry name" value="PROTEIN_KINASE_ATP"/>
    <property type="match status" value="1"/>
</dbReference>
<evidence type="ECO:0000256" key="2">
    <source>
        <dbReference type="ARBA" id="ARBA00022679"/>
    </source>
</evidence>
<dbReference type="PANTHER" id="PTHR24353">
    <property type="entry name" value="CYCLIC NUCLEOTIDE-DEPENDENT PROTEIN KINASE"/>
    <property type="match status" value="1"/>
</dbReference>
<evidence type="ECO:0000259" key="9">
    <source>
        <dbReference type="PROSITE" id="PS51285"/>
    </source>
</evidence>
<reference evidence="11" key="1">
    <citation type="submission" date="2017-01" db="EMBL/GenBank/DDBJ databases">
        <title>Comparative genomics of anhydrobiosis in the tardigrade Hypsibius dujardini.</title>
        <authorList>
            <person name="Yoshida Y."/>
            <person name="Koutsovoulos G."/>
            <person name="Laetsch D."/>
            <person name="Stevens L."/>
            <person name="Kumar S."/>
            <person name="Horikawa D."/>
            <person name="Ishino K."/>
            <person name="Komine S."/>
            <person name="Tomita M."/>
            <person name="Blaxter M."/>
            <person name="Arakawa K."/>
        </authorList>
    </citation>
    <scope>NUCLEOTIDE SEQUENCE [LARGE SCALE GENOMIC DNA]</scope>
    <source>
        <strain evidence="11">Z151</strain>
    </source>
</reference>
<evidence type="ECO:0000256" key="5">
    <source>
        <dbReference type="ARBA" id="ARBA00022840"/>
    </source>
</evidence>
<evidence type="ECO:0000256" key="1">
    <source>
        <dbReference type="ARBA" id="ARBA00022527"/>
    </source>
</evidence>
<name>A0A1W0XEK8_HYPEX</name>
<dbReference type="GO" id="GO:0005524">
    <property type="term" value="F:ATP binding"/>
    <property type="evidence" value="ECO:0007669"/>
    <property type="project" value="UniProtKB-UniRule"/>
</dbReference>
<dbReference type="OrthoDB" id="63267at2759"/>
<protein>
    <submittedName>
        <fullName evidence="10">Protein kinase DC2</fullName>
    </submittedName>
</protein>
<organism evidence="10 11">
    <name type="scientific">Hypsibius exemplaris</name>
    <name type="common">Freshwater tardigrade</name>
    <dbReference type="NCBI Taxonomy" id="2072580"/>
    <lineage>
        <taxon>Eukaryota</taxon>
        <taxon>Metazoa</taxon>
        <taxon>Ecdysozoa</taxon>
        <taxon>Tardigrada</taxon>
        <taxon>Eutardigrada</taxon>
        <taxon>Parachela</taxon>
        <taxon>Hypsibioidea</taxon>
        <taxon>Hypsibiidae</taxon>
        <taxon>Hypsibius</taxon>
    </lineage>
</organism>
<dbReference type="AlphaFoldDB" id="A0A1W0XEK8"/>
<dbReference type="InterPro" id="IPR000719">
    <property type="entry name" value="Prot_kinase_dom"/>
</dbReference>
<keyword evidence="1 7" id="KW-0723">Serine/threonine-protein kinase</keyword>
<dbReference type="PROSITE" id="PS50011">
    <property type="entry name" value="PROTEIN_KINASE_DOM"/>
    <property type="match status" value="1"/>
</dbReference>
<evidence type="ECO:0000256" key="6">
    <source>
        <dbReference type="PROSITE-ProRule" id="PRU10141"/>
    </source>
</evidence>
<dbReference type="FunFam" id="1.10.510.10:FF:000005">
    <property type="entry name" value="cAMP-dependent protein kinase catalytic subunit alpha"/>
    <property type="match status" value="1"/>
</dbReference>
<dbReference type="InterPro" id="IPR017441">
    <property type="entry name" value="Protein_kinase_ATP_BS"/>
</dbReference>
<dbReference type="PROSITE" id="PS51285">
    <property type="entry name" value="AGC_KINASE_CTER"/>
    <property type="match status" value="1"/>
</dbReference>
<evidence type="ECO:0000256" key="4">
    <source>
        <dbReference type="ARBA" id="ARBA00022777"/>
    </source>
</evidence>
<dbReference type="Proteomes" id="UP000192578">
    <property type="component" value="Unassembled WGS sequence"/>
</dbReference>
<sequence length="457" mass="52428">MSSEKEINWDERESSSVFHPLDQLSSAIDKMEINDPQLPARTQLKPRMAQSPTDNVTVNFIFSCQQDSPDEGVPPEQRNLSDALDVPSIKLARRPSKRNSVPVEPEIKEFTGSEGPSTRMVPTLRSDFTLSQFHWIKTIGTGTFGRVVLCEDSLTTASLSTSPSNSRFYAMKILRISDIFRLKQVEHIKDEKKILKGLDHPFIVKMIWSYHDSTNLYMLLEYAAGGELFTYLRSVGRFTVPTAQFYAAEIILALEYLHCKSPSIIYRDLKPENLIFSQDGHIKITDFGFAKELTDRTWTLCGTPEYLAPEIIQSRGYNRAVDYWAFGILLYEMLAGHPPFFSENPIEIYQKILDAKIRWPKQFDLVAKDLIKKLLVADRTKRLGNMKNGVQDIKLHRFFKSLNWSSCLNKEIQPPYLPRVSHAGDSSNFDDYSEEWMEEDGPDATAREEQVHVFCDF</sequence>
<feature type="binding site" evidence="6">
    <location>
        <position position="172"/>
    </location>
    <ligand>
        <name>ATP</name>
        <dbReference type="ChEBI" id="CHEBI:30616"/>
    </ligand>
</feature>
<evidence type="ECO:0000256" key="7">
    <source>
        <dbReference type="RuleBase" id="RU000304"/>
    </source>
</evidence>
<keyword evidence="4 10" id="KW-0418">Kinase</keyword>
<dbReference type="PROSITE" id="PS00108">
    <property type="entry name" value="PROTEIN_KINASE_ST"/>
    <property type="match status" value="1"/>
</dbReference>
<dbReference type="Gene3D" id="1.10.510.10">
    <property type="entry name" value="Transferase(Phosphotransferase) domain 1"/>
    <property type="match status" value="1"/>
</dbReference>
<dbReference type="CDD" id="cd05580">
    <property type="entry name" value="STKc_PKA_like"/>
    <property type="match status" value="1"/>
</dbReference>
<evidence type="ECO:0000313" key="10">
    <source>
        <dbReference type="EMBL" id="OQV25875.1"/>
    </source>
</evidence>